<evidence type="ECO:0000313" key="2">
    <source>
        <dbReference type="EMBL" id="RBP69469.1"/>
    </source>
</evidence>
<reference evidence="2 3" key="1">
    <citation type="submission" date="2018-06" db="EMBL/GenBank/DDBJ databases">
        <title>Freshwater and sediment microbial communities from various areas in North America, analyzing microbe dynamics in response to fracking.</title>
        <authorList>
            <person name="Lamendella R."/>
        </authorList>
    </citation>
    <scope>NUCLEOTIDE SEQUENCE [LARGE SCALE GENOMIC DNA]</scope>
    <source>
        <strain evidence="2 3">3b_TX</strain>
    </source>
</reference>
<accession>A0A366IE53</accession>
<feature type="transmembrane region" description="Helical" evidence="1">
    <location>
        <begin position="114"/>
        <end position="137"/>
    </location>
</feature>
<proteinExistence type="predicted"/>
<comment type="caution">
    <text evidence="2">The sequence shown here is derived from an EMBL/GenBank/DDBJ whole genome shotgun (WGS) entry which is preliminary data.</text>
</comment>
<name>A0A366IE53_9MICO</name>
<feature type="transmembrane region" description="Helical" evidence="1">
    <location>
        <begin position="88"/>
        <end position="107"/>
    </location>
</feature>
<feature type="transmembrane region" description="Helical" evidence="1">
    <location>
        <begin position="12"/>
        <end position="39"/>
    </location>
</feature>
<protein>
    <submittedName>
        <fullName evidence="2">Uncharacterized protein</fullName>
    </submittedName>
</protein>
<keyword evidence="3" id="KW-1185">Reference proteome</keyword>
<feature type="transmembrane region" description="Helical" evidence="1">
    <location>
        <begin position="143"/>
        <end position="166"/>
    </location>
</feature>
<dbReference type="AlphaFoldDB" id="A0A366IE53"/>
<keyword evidence="1" id="KW-0812">Transmembrane</keyword>
<sequence length="195" mass="20082">MVPLLYTSLGAAGSSIVGAVSMSVGLVALLLGIAGLLLVKGTSWTRRIVGGAVFAVTSIYALVVPMLIPGLLYGSTFDVEFAVRAQQIVQVVNSIVIVSGVLIAWNVTRNRKWWLHLIAVGAAIVSAGIVVLTQFAFTTIHVLYPAMVPVTQILSLLLVFAALGLLHLLGSRPGAAVAVSASDPGAPAATRFGPG</sequence>
<evidence type="ECO:0000313" key="3">
    <source>
        <dbReference type="Proteomes" id="UP000253509"/>
    </source>
</evidence>
<feature type="transmembrane region" description="Helical" evidence="1">
    <location>
        <begin position="48"/>
        <end position="68"/>
    </location>
</feature>
<dbReference type="Proteomes" id="UP000253509">
    <property type="component" value="Unassembled WGS sequence"/>
</dbReference>
<dbReference type="EMBL" id="QNSB01000012">
    <property type="protein sequence ID" value="RBP69469.1"/>
    <property type="molecule type" value="Genomic_DNA"/>
</dbReference>
<gene>
    <name evidence="2" type="ORF">DFO65_1123</name>
</gene>
<keyword evidence="1" id="KW-1133">Transmembrane helix</keyword>
<organism evidence="2 3">
    <name type="scientific">Brevibacterium celere</name>
    <dbReference type="NCBI Taxonomy" id="225845"/>
    <lineage>
        <taxon>Bacteria</taxon>
        <taxon>Bacillati</taxon>
        <taxon>Actinomycetota</taxon>
        <taxon>Actinomycetes</taxon>
        <taxon>Micrococcales</taxon>
        <taxon>Brevibacteriaceae</taxon>
        <taxon>Brevibacterium</taxon>
    </lineage>
</organism>
<keyword evidence="1" id="KW-0472">Membrane</keyword>
<evidence type="ECO:0000256" key="1">
    <source>
        <dbReference type="SAM" id="Phobius"/>
    </source>
</evidence>